<dbReference type="Pfam" id="PF03466">
    <property type="entry name" value="LysR_substrate"/>
    <property type="match status" value="1"/>
</dbReference>
<evidence type="ECO:0000313" key="6">
    <source>
        <dbReference type="EMBL" id="MBP2296043.1"/>
    </source>
</evidence>
<dbReference type="InterPro" id="IPR000847">
    <property type="entry name" value="LysR_HTH_N"/>
</dbReference>
<evidence type="ECO:0000259" key="5">
    <source>
        <dbReference type="PROSITE" id="PS50931"/>
    </source>
</evidence>
<dbReference type="PANTHER" id="PTHR30126:SF39">
    <property type="entry name" value="HTH-TYPE TRANSCRIPTIONAL REGULATOR CYSL"/>
    <property type="match status" value="1"/>
</dbReference>
<dbReference type="PANTHER" id="PTHR30126">
    <property type="entry name" value="HTH-TYPE TRANSCRIPTIONAL REGULATOR"/>
    <property type="match status" value="1"/>
</dbReference>
<keyword evidence="4" id="KW-0804">Transcription</keyword>
<comment type="similarity">
    <text evidence="1">Belongs to the LysR transcriptional regulatory family.</text>
</comment>
<dbReference type="PROSITE" id="PS50931">
    <property type="entry name" value="HTH_LYSR"/>
    <property type="match status" value="1"/>
</dbReference>
<dbReference type="InterPro" id="IPR036390">
    <property type="entry name" value="WH_DNA-bd_sf"/>
</dbReference>
<dbReference type="GO" id="GO:0003677">
    <property type="term" value="F:DNA binding"/>
    <property type="evidence" value="ECO:0007669"/>
    <property type="project" value="UniProtKB-KW"/>
</dbReference>
<dbReference type="InterPro" id="IPR036388">
    <property type="entry name" value="WH-like_DNA-bd_sf"/>
</dbReference>
<protein>
    <submittedName>
        <fullName evidence="6">DNA-binding transcriptional LysR family regulator</fullName>
    </submittedName>
</protein>
<dbReference type="SUPFAM" id="SSF46785">
    <property type="entry name" value="Winged helix' DNA-binding domain"/>
    <property type="match status" value="1"/>
</dbReference>
<dbReference type="EMBL" id="JAGINP010000026">
    <property type="protein sequence ID" value="MBP2296043.1"/>
    <property type="molecule type" value="Genomic_DNA"/>
</dbReference>
<evidence type="ECO:0000256" key="2">
    <source>
        <dbReference type="ARBA" id="ARBA00023015"/>
    </source>
</evidence>
<evidence type="ECO:0000256" key="3">
    <source>
        <dbReference type="ARBA" id="ARBA00023125"/>
    </source>
</evidence>
<evidence type="ECO:0000256" key="4">
    <source>
        <dbReference type="ARBA" id="ARBA00023163"/>
    </source>
</evidence>
<organism evidence="6 7">
    <name type="scientific">Azospirillum rugosum</name>
    <dbReference type="NCBI Taxonomy" id="416170"/>
    <lineage>
        <taxon>Bacteria</taxon>
        <taxon>Pseudomonadati</taxon>
        <taxon>Pseudomonadota</taxon>
        <taxon>Alphaproteobacteria</taxon>
        <taxon>Rhodospirillales</taxon>
        <taxon>Azospirillaceae</taxon>
        <taxon>Azospirillum</taxon>
    </lineage>
</organism>
<accession>A0ABS4SU04</accession>
<proteinExistence type="inferred from homology"/>
<keyword evidence="3 6" id="KW-0238">DNA-binding</keyword>
<evidence type="ECO:0000256" key="1">
    <source>
        <dbReference type="ARBA" id="ARBA00009437"/>
    </source>
</evidence>
<dbReference type="Gene3D" id="3.40.190.290">
    <property type="match status" value="1"/>
</dbReference>
<dbReference type="InterPro" id="IPR005119">
    <property type="entry name" value="LysR_subst-bd"/>
</dbReference>
<reference evidence="6 7" key="1">
    <citation type="submission" date="2021-03" db="EMBL/GenBank/DDBJ databases">
        <title>Genomic Encyclopedia of Type Strains, Phase III (KMG-III): the genomes of soil and plant-associated and newly described type strains.</title>
        <authorList>
            <person name="Whitman W."/>
        </authorList>
    </citation>
    <scope>NUCLEOTIDE SEQUENCE [LARGE SCALE GENOMIC DNA]</scope>
    <source>
        <strain evidence="6 7">IMMIB AFH-6</strain>
    </source>
</reference>
<dbReference type="PRINTS" id="PR00039">
    <property type="entry name" value="HTHLYSR"/>
</dbReference>
<dbReference type="CDD" id="cd08420">
    <property type="entry name" value="PBP2_CysL_like"/>
    <property type="match status" value="1"/>
</dbReference>
<feature type="domain" description="HTH lysR-type" evidence="5">
    <location>
        <begin position="1"/>
        <end position="58"/>
    </location>
</feature>
<name>A0ABS4SU04_9PROT</name>
<comment type="caution">
    <text evidence="6">The sequence shown here is derived from an EMBL/GenBank/DDBJ whole genome shotgun (WGS) entry which is preliminary data.</text>
</comment>
<keyword evidence="7" id="KW-1185">Reference proteome</keyword>
<keyword evidence="2" id="KW-0805">Transcription regulation</keyword>
<dbReference type="RefSeq" id="WP_209770748.1">
    <property type="nucleotide sequence ID" value="NZ_JAGINP010000026.1"/>
</dbReference>
<dbReference type="Proteomes" id="UP000781958">
    <property type="component" value="Unassembled WGS sequence"/>
</dbReference>
<dbReference type="SUPFAM" id="SSF53850">
    <property type="entry name" value="Periplasmic binding protein-like II"/>
    <property type="match status" value="1"/>
</dbReference>
<dbReference type="Gene3D" id="1.10.10.10">
    <property type="entry name" value="Winged helix-like DNA-binding domain superfamily/Winged helix DNA-binding domain"/>
    <property type="match status" value="1"/>
</dbReference>
<gene>
    <name evidence="6" type="ORF">J2851_005858</name>
</gene>
<evidence type="ECO:0000313" key="7">
    <source>
        <dbReference type="Proteomes" id="UP000781958"/>
    </source>
</evidence>
<sequence length="298" mass="31997">MTLEQLRIFVAVAEQQHVTRAAGALHLTQSAVSAAIANLEARHAVQLFNRVGRRIELTEAGTLFLDEARAVLARAEAAERLLADLSALRRGRVTVHASQTIIGYWLPERLVAFRDRYPDVDVGVAAGNTAQVAQAVLDGAADLGLVEGEVDDPLLAQATLPGDRMALVVAGGHPWHGRARLEADELPASPWVLREVGSGTRSAFEEALRRQGVAPERLPVVLELPSNEAVLSAVTAGAGATVISELVAAGALASGRLHRIAFPLPDRPFHLIHHRQRHMSHAAHAFCEQLRSPCPQKP</sequence>
<dbReference type="Pfam" id="PF00126">
    <property type="entry name" value="HTH_1"/>
    <property type="match status" value="1"/>
</dbReference>